<dbReference type="Proteomes" id="UP000008909">
    <property type="component" value="Unassembled WGS sequence"/>
</dbReference>
<reference key="2">
    <citation type="submission" date="2011-10" db="EMBL/GenBank/DDBJ databases">
        <title>The genome and transcriptome sequence of Clonorchis sinensis provide insights into the carcinogenic liver fluke.</title>
        <authorList>
            <person name="Wang X."/>
            <person name="Huang Y."/>
            <person name="Chen W."/>
            <person name="Liu H."/>
            <person name="Guo L."/>
            <person name="Chen Y."/>
            <person name="Luo F."/>
            <person name="Zhou W."/>
            <person name="Sun J."/>
            <person name="Mao Q."/>
            <person name="Liang P."/>
            <person name="Zhou C."/>
            <person name="Tian Y."/>
            <person name="Men J."/>
            <person name="Lv X."/>
            <person name="Huang L."/>
            <person name="Zhou J."/>
            <person name="Hu Y."/>
            <person name="Li R."/>
            <person name="Zhang F."/>
            <person name="Lei H."/>
            <person name="Li X."/>
            <person name="Hu X."/>
            <person name="Liang C."/>
            <person name="Xu J."/>
            <person name="Wu Z."/>
            <person name="Yu X."/>
        </authorList>
    </citation>
    <scope>NUCLEOTIDE SEQUENCE</scope>
    <source>
        <strain>Henan</strain>
    </source>
</reference>
<name>G7Y745_CLOSI</name>
<evidence type="ECO:0000313" key="2">
    <source>
        <dbReference type="Proteomes" id="UP000008909"/>
    </source>
</evidence>
<dbReference type="EMBL" id="DF142909">
    <property type="protein sequence ID" value="GAA48780.1"/>
    <property type="molecule type" value="Genomic_DNA"/>
</dbReference>
<evidence type="ECO:0000313" key="1">
    <source>
        <dbReference type="EMBL" id="GAA48780.1"/>
    </source>
</evidence>
<gene>
    <name evidence="1" type="ORF">CLF_102023</name>
</gene>
<dbReference type="AlphaFoldDB" id="G7Y745"/>
<protein>
    <submittedName>
        <fullName evidence="1">Uncharacterized protein</fullName>
    </submittedName>
</protein>
<proteinExistence type="predicted"/>
<keyword evidence="2" id="KW-1185">Reference proteome</keyword>
<sequence length="406" mass="46012">MSDSIPALVLPSGGMAARHRKGVKAEQFFVLHRHMVARETLMREQRVEFRSASDITLISHHNGNAIGEPLFHATNHCAESASGNNLVGTDELDCDVRLSTVRFNDVRYLTDCSDLNFLGVDWINKLSFPFLYSILEFVEQRYVLTSIKRFRSNNIAPVMRYSSLALVKLSIDTGTFVKQESTHIIERKARFNLHRYTEPLIVPFNELEYGELGASHRTGYGSRDTVIEMPYLDSWTTPYVNTLGGSPIESPVGRVRLSLRDGVFYSRSKISMEPDCDIFSAIFRTLKFLVAEGFGTNMRLFVFCPFCLRLPASTETVNFVEPLVPEVLILDVDSLRTLPKGHSHFLKNALRCQRTRCSILVIHFYGSLTNQIDYPGNTAFHSISDKMQEAYGILDINNSRVLVPRI</sequence>
<accession>G7Y745</accession>
<reference evidence="1" key="1">
    <citation type="journal article" date="2011" name="Genome Biol.">
        <title>The draft genome of the carcinogenic human liver fluke Clonorchis sinensis.</title>
        <authorList>
            <person name="Wang X."/>
            <person name="Chen W."/>
            <person name="Huang Y."/>
            <person name="Sun J."/>
            <person name="Men J."/>
            <person name="Liu H."/>
            <person name="Luo F."/>
            <person name="Guo L."/>
            <person name="Lv X."/>
            <person name="Deng C."/>
            <person name="Zhou C."/>
            <person name="Fan Y."/>
            <person name="Li X."/>
            <person name="Huang L."/>
            <person name="Hu Y."/>
            <person name="Liang C."/>
            <person name="Hu X."/>
            <person name="Xu J."/>
            <person name="Yu X."/>
        </authorList>
    </citation>
    <scope>NUCLEOTIDE SEQUENCE [LARGE SCALE GENOMIC DNA]</scope>
    <source>
        <strain evidence="1">Henan</strain>
    </source>
</reference>
<organism evidence="1 2">
    <name type="scientific">Clonorchis sinensis</name>
    <name type="common">Chinese liver fluke</name>
    <dbReference type="NCBI Taxonomy" id="79923"/>
    <lineage>
        <taxon>Eukaryota</taxon>
        <taxon>Metazoa</taxon>
        <taxon>Spiralia</taxon>
        <taxon>Lophotrochozoa</taxon>
        <taxon>Platyhelminthes</taxon>
        <taxon>Trematoda</taxon>
        <taxon>Digenea</taxon>
        <taxon>Opisthorchiida</taxon>
        <taxon>Opisthorchiata</taxon>
        <taxon>Opisthorchiidae</taxon>
        <taxon>Clonorchis</taxon>
    </lineage>
</organism>